<proteinExistence type="inferred from homology"/>
<evidence type="ECO:0000259" key="13">
    <source>
        <dbReference type="PROSITE" id="PS50157"/>
    </source>
</evidence>
<dbReference type="InterPro" id="IPR013087">
    <property type="entry name" value="Znf_C2H2_type"/>
</dbReference>
<feature type="domain" description="SCAN box" evidence="14">
    <location>
        <begin position="209"/>
        <end position="287"/>
    </location>
</feature>
<feature type="domain" description="C2H2-type" evidence="13">
    <location>
        <begin position="450"/>
        <end position="477"/>
    </location>
</feature>
<evidence type="ECO:0000256" key="9">
    <source>
        <dbReference type="ARBA" id="ARBA00023163"/>
    </source>
</evidence>
<feature type="domain" description="C2H2-type" evidence="13">
    <location>
        <begin position="478"/>
        <end position="505"/>
    </location>
</feature>
<evidence type="ECO:0000313" key="16">
    <source>
        <dbReference type="Proteomes" id="UP001178461"/>
    </source>
</evidence>
<dbReference type="FunFam" id="3.30.160.60:FF:003270">
    <property type="match status" value="1"/>
</dbReference>
<name>A0AA35JYF9_9SAUR</name>
<dbReference type="FunFam" id="3.30.160.60:FF:000358">
    <property type="entry name" value="zinc finger protein 24"/>
    <property type="match status" value="1"/>
</dbReference>
<gene>
    <name evidence="15" type="ORF">PODLI_1B037165</name>
</gene>
<dbReference type="AlphaFoldDB" id="A0AA35JYF9"/>
<dbReference type="PROSITE" id="PS50157">
    <property type="entry name" value="ZINC_FINGER_C2H2_2"/>
    <property type="match status" value="7"/>
</dbReference>
<evidence type="ECO:0000256" key="6">
    <source>
        <dbReference type="ARBA" id="ARBA00022833"/>
    </source>
</evidence>
<evidence type="ECO:0000256" key="4">
    <source>
        <dbReference type="ARBA" id="ARBA00022737"/>
    </source>
</evidence>
<dbReference type="FunFam" id="3.30.160.60:FF:002343">
    <property type="entry name" value="Zinc finger protein 33A"/>
    <property type="match status" value="1"/>
</dbReference>
<evidence type="ECO:0000256" key="1">
    <source>
        <dbReference type="ARBA" id="ARBA00004123"/>
    </source>
</evidence>
<dbReference type="EMBL" id="OX395127">
    <property type="protein sequence ID" value="CAI5768320.1"/>
    <property type="molecule type" value="Genomic_DNA"/>
</dbReference>
<dbReference type="Gene3D" id="1.10.4020.10">
    <property type="entry name" value="DNA breaking-rejoining enzymes"/>
    <property type="match status" value="1"/>
</dbReference>
<keyword evidence="10" id="KW-0539">Nucleus</keyword>
<dbReference type="GO" id="GO:0008270">
    <property type="term" value="F:zinc ion binding"/>
    <property type="evidence" value="ECO:0007669"/>
    <property type="project" value="UniProtKB-KW"/>
</dbReference>
<keyword evidence="7" id="KW-0805">Transcription regulation</keyword>
<keyword evidence="4" id="KW-0677">Repeat</keyword>
<dbReference type="InterPro" id="IPR003309">
    <property type="entry name" value="SCAN_dom"/>
</dbReference>
<dbReference type="SMART" id="SM00355">
    <property type="entry name" value="ZnF_C2H2"/>
    <property type="match status" value="7"/>
</dbReference>
<dbReference type="PROSITE" id="PS00028">
    <property type="entry name" value="ZINC_FINGER_C2H2_1"/>
    <property type="match status" value="6"/>
</dbReference>
<feature type="domain" description="C2H2-type" evidence="13">
    <location>
        <begin position="562"/>
        <end position="589"/>
    </location>
</feature>
<dbReference type="SMART" id="SM00431">
    <property type="entry name" value="SCAN"/>
    <property type="match status" value="1"/>
</dbReference>
<evidence type="ECO:0000256" key="10">
    <source>
        <dbReference type="ARBA" id="ARBA00023242"/>
    </source>
</evidence>
<dbReference type="CDD" id="cd07936">
    <property type="entry name" value="SCAN"/>
    <property type="match status" value="1"/>
</dbReference>
<keyword evidence="16" id="KW-1185">Reference proteome</keyword>
<evidence type="ECO:0000256" key="8">
    <source>
        <dbReference type="ARBA" id="ARBA00023125"/>
    </source>
</evidence>
<evidence type="ECO:0000256" key="2">
    <source>
        <dbReference type="ARBA" id="ARBA00006991"/>
    </source>
</evidence>
<keyword evidence="6" id="KW-0862">Zinc</keyword>
<dbReference type="GO" id="GO:0000981">
    <property type="term" value="F:DNA-binding transcription factor activity, RNA polymerase II-specific"/>
    <property type="evidence" value="ECO:0007669"/>
    <property type="project" value="TreeGrafter"/>
</dbReference>
<evidence type="ECO:0000256" key="12">
    <source>
        <dbReference type="SAM" id="MobiDB-lite"/>
    </source>
</evidence>
<keyword evidence="5 11" id="KW-0863">Zinc-finger</keyword>
<organism evidence="15 16">
    <name type="scientific">Podarcis lilfordi</name>
    <name type="common">Lilford's wall lizard</name>
    <dbReference type="NCBI Taxonomy" id="74358"/>
    <lineage>
        <taxon>Eukaryota</taxon>
        <taxon>Metazoa</taxon>
        <taxon>Chordata</taxon>
        <taxon>Craniata</taxon>
        <taxon>Vertebrata</taxon>
        <taxon>Euteleostomi</taxon>
        <taxon>Lepidosauria</taxon>
        <taxon>Squamata</taxon>
        <taxon>Bifurcata</taxon>
        <taxon>Unidentata</taxon>
        <taxon>Episquamata</taxon>
        <taxon>Laterata</taxon>
        <taxon>Lacertibaenia</taxon>
        <taxon>Lacertidae</taxon>
        <taxon>Podarcis</taxon>
    </lineage>
</organism>
<evidence type="ECO:0000313" key="15">
    <source>
        <dbReference type="EMBL" id="CAI5768320.1"/>
    </source>
</evidence>
<dbReference type="FunFam" id="3.30.160.60:FF:000475">
    <property type="entry name" value="zinc finger protein 32 isoform X1"/>
    <property type="match status" value="1"/>
</dbReference>
<keyword evidence="3" id="KW-0479">Metal-binding</keyword>
<evidence type="ECO:0000256" key="3">
    <source>
        <dbReference type="ARBA" id="ARBA00022723"/>
    </source>
</evidence>
<feature type="domain" description="C2H2-type" evidence="13">
    <location>
        <begin position="506"/>
        <end position="533"/>
    </location>
</feature>
<keyword evidence="9" id="KW-0804">Transcription</keyword>
<dbReference type="PANTHER" id="PTHR23226">
    <property type="entry name" value="ZINC FINGER AND SCAN DOMAIN-CONTAINING"/>
    <property type="match status" value="1"/>
</dbReference>
<feature type="domain" description="C2H2-type" evidence="13">
    <location>
        <begin position="618"/>
        <end position="645"/>
    </location>
</feature>
<dbReference type="Pfam" id="PF00096">
    <property type="entry name" value="zf-C2H2"/>
    <property type="match status" value="5"/>
</dbReference>
<feature type="domain" description="C2H2-type" evidence="13">
    <location>
        <begin position="590"/>
        <end position="617"/>
    </location>
</feature>
<dbReference type="PANTHER" id="PTHR23226:SF379">
    <property type="entry name" value="C2H2-TYPE DOMAIN-CONTAINING PROTEIN"/>
    <property type="match status" value="1"/>
</dbReference>
<evidence type="ECO:0000259" key="14">
    <source>
        <dbReference type="PROSITE" id="PS50804"/>
    </source>
</evidence>
<dbReference type="InterPro" id="IPR038269">
    <property type="entry name" value="SCAN_sf"/>
</dbReference>
<comment type="subcellular location">
    <subcellularLocation>
        <location evidence="1">Nucleus</location>
    </subcellularLocation>
</comment>
<dbReference type="Proteomes" id="UP001178461">
    <property type="component" value="Chromosome 2"/>
</dbReference>
<dbReference type="GO" id="GO:0000978">
    <property type="term" value="F:RNA polymerase II cis-regulatory region sequence-specific DNA binding"/>
    <property type="evidence" value="ECO:0007669"/>
    <property type="project" value="TreeGrafter"/>
</dbReference>
<dbReference type="InterPro" id="IPR036236">
    <property type="entry name" value="Znf_C2H2_sf"/>
</dbReference>
<keyword evidence="8" id="KW-0238">DNA-binding</keyword>
<dbReference type="Pfam" id="PF02023">
    <property type="entry name" value="SCAN"/>
    <property type="match status" value="1"/>
</dbReference>
<accession>A0AA35JYF9</accession>
<sequence>MHEHECAVKRDKNEPFPFSLRFTVPGVFASWMEPLGAADLFPEVATMPKVQGVAQELQPEIKMEQQDPTEPGSWEKLEAGEREPQVVQVGTIKEFLTGEGPAQVKQEPDEGLQQRWENQQQEFLKTVESPCSGWKHLRLPEPISEADTKEFQASFKEITGASQWPKADWATATVLGLRGAQKPSRGLDSSGKGKDETASKDAANSETQRQCFRRFCYEEAEGPRDVCKQLWKLCHQWLKPEKRSKDQILEVLILEQFLSILPLEMQSWVGEQGPETCSEAVVLAEDFLLKSEGWEGKESGLSISSFVSSPNSEQDSWAPGKIQLSMEAKQEGDGESHFFGDGQEQENEEETFQLERPEQTDLCGISLERAKGDFFQGLDMEVMPGSPPAQGGPWENHPGKAAKQAYHYDEVGAGLDESPFQVEIVKLKIKKEPSEDRSFSQAVQMAEKPYKCLYCGKTSNCKANLVVHERTHTGEKPYTCLDCGKSFNRKSTLVRHKRMHTGEKPYECAQCGRRFSIRCNLINHERIHTGEKPYNCSDCGQSFSRRLQLVIHRRTHTGETPYRCAQCGKCFTRRSSLLTHERIHTGEKPNTCTDCGKSFIQKGYLLIHRRIHTGERPYQCSSCEQRFLNRSDLRRHEKIHVGATPPGC</sequence>
<evidence type="ECO:0000256" key="5">
    <source>
        <dbReference type="ARBA" id="ARBA00022771"/>
    </source>
</evidence>
<evidence type="ECO:0000256" key="11">
    <source>
        <dbReference type="PROSITE-ProRule" id="PRU00042"/>
    </source>
</evidence>
<dbReference type="PROSITE" id="PS50804">
    <property type="entry name" value="SCAN_BOX"/>
    <property type="match status" value="1"/>
</dbReference>
<dbReference type="SUPFAM" id="SSF57667">
    <property type="entry name" value="beta-beta-alpha zinc fingers"/>
    <property type="match status" value="4"/>
</dbReference>
<dbReference type="FunFam" id="1.10.4020.10:FF:000001">
    <property type="entry name" value="zinc finger protein 263 isoform X1"/>
    <property type="match status" value="1"/>
</dbReference>
<feature type="domain" description="C2H2-type" evidence="13">
    <location>
        <begin position="534"/>
        <end position="561"/>
    </location>
</feature>
<protein>
    <submittedName>
        <fullName evidence="15">Finger 397-like isoform X1</fullName>
    </submittedName>
</protein>
<dbReference type="SUPFAM" id="SSF47353">
    <property type="entry name" value="Retrovirus capsid dimerization domain-like"/>
    <property type="match status" value="1"/>
</dbReference>
<reference evidence="15" key="1">
    <citation type="submission" date="2022-12" db="EMBL/GenBank/DDBJ databases">
        <authorList>
            <person name="Alioto T."/>
            <person name="Alioto T."/>
            <person name="Gomez Garrido J."/>
        </authorList>
    </citation>
    <scope>NUCLEOTIDE SEQUENCE</scope>
</reference>
<dbReference type="FunFam" id="3.30.160.60:FF:000862">
    <property type="entry name" value="zinc finger protein 697"/>
    <property type="match status" value="1"/>
</dbReference>
<dbReference type="Gene3D" id="3.30.160.60">
    <property type="entry name" value="Classic Zinc Finger"/>
    <property type="match status" value="7"/>
</dbReference>
<feature type="region of interest" description="Disordered" evidence="12">
    <location>
        <begin position="180"/>
        <end position="203"/>
    </location>
</feature>
<evidence type="ECO:0000256" key="7">
    <source>
        <dbReference type="ARBA" id="ARBA00023015"/>
    </source>
</evidence>
<dbReference type="FunFam" id="3.30.160.60:FF:001498">
    <property type="entry name" value="Zinc finger protein 404"/>
    <property type="match status" value="1"/>
</dbReference>
<comment type="similarity">
    <text evidence="2">Belongs to the krueppel C2H2-type zinc-finger protein family.</text>
</comment>
<dbReference type="GO" id="GO:0005634">
    <property type="term" value="C:nucleus"/>
    <property type="evidence" value="ECO:0007669"/>
    <property type="project" value="UniProtKB-SubCell"/>
</dbReference>
<dbReference type="FunFam" id="3.30.160.60:FF:000295">
    <property type="entry name" value="zinc finger protein 19"/>
    <property type="match status" value="1"/>
</dbReference>